<dbReference type="RefSeq" id="XP_016217077.1">
    <property type="nucleotide sequence ID" value="XM_016355061.1"/>
</dbReference>
<dbReference type="Pfam" id="PF00170">
    <property type="entry name" value="bZIP_1"/>
    <property type="match status" value="1"/>
</dbReference>
<dbReference type="InterPro" id="IPR004827">
    <property type="entry name" value="bZIP"/>
</dbReference>
<dbReference type="STRING" id="253628.A0A0D2AK26"/>
<dbReference type="Gene3D" id="1.20.5.170">
    <property type="match status" value="1"/>
</dbReference>
<evidence type="ECO:0000256" key="4">
    <source>
        <dbReference type="SAM" id="MobiDB-lite"/>
    </source>
</evidence>
<dbReference type="SMART" id="SM00338">
    <property type="entry name" value="BRLZ"/>
    <property type="match status" value="1"/>
</dbReference>
<dbReference type="AlphaFoldDB" id="A0A0D2AK26"/>
<dbReference type="SUPFAM" id="SSF57959">
    <property type="entry name" value="Leucine zipper domain"/>
    <property type="match status" value="1"/>
</dbReference>
<feature type="compositionally biased region" description="Basic and acidic residues" evidence="4">
    <location>
        <begin position="81"/>
        <end position="90"/>
    </location>
</feature>
<dbReference type="GO" id="GO:0000976">
    <property type="term" value="F:transcription cis-regulatory region binding"/>
    <property type="evidence" value="ECO:0007669"/>
    <property type="project" value="InterPro"/>
</dbReference>
<protein>
    <recommendedName>
        <fullName evidence="5">BZIP domain-containing protein</fullName>
    </recommendedName>
</protein>
<organism evidence="6 7">
    <name type="scientific">Verruconis gallopava</name>
    <dbReference type="NCBI Taxonomy" id="253628"/>
    <lineage>
        <taxon>Eukaryota</taxon>
        <taxon>Fungi</taxon>
        <taxon>Dikarya</taxon>
        <taxon>Ascomycota</taxon>
        <taxon>Pezizomycotina</taxon>
        <taxon>Dothideomycetes</taxon>
        <taxon>Pleosporomycetidae</taxon>
        <taxon>Venturiales</taxon>
        <taxon>Sympoventuriaceae</taxon>
        <taxon>Verruconis</taxon>
    </lineage>
</organism>
<gene>
    <name evidence="6" type="ORF">PV09_02073</name>
</gene>
<evidence type="ECO:0000256" key="3">
    <source>
        <dbReference type="SAM" id="Coils"/>
    </source>
</evidence>
<dbReference type="PANTHER" id="PTHR40621">
    <property type="entry name" value="TRANSCRIPTION FACTOR KAPC-RELATED"/>
    <property type="match status" value="1"/>
</dbReference>
<dbReference type="PANTHER" id="PTHR40621:SF6">
    <property type="entry name" value="AP-1-LIKE TRANSCRIPTION FACTOR YAP1-RELATED"/>
    <property type="match status" value="1"/>
</dbReference>
<feature type="compositionally biased region" description="Polar residues" evidence="4">
    <location>
        <begin position="36"/>
        <end position="47"/>
    </location>
</feature>
<feature type="region of interest" description="Disordered" evidence="4">
    <location>
        <begin position="207"/>
        <end position="227"/>
    </location>
</feature>
<dbReference type="HOGENOM" id="CLU_515778_0_0_1"/>
<keyword evidence="3" id="KW-0175">Coiled coil</keyword>
<evidence type="ECO:0000256" key="1">
    <source>
        <dbReference type="ARBA" id="ARBA00004123"/>
    </source>
</evidence>
<dbReference type="InterPro" id="IPR050936">
    <property type="entry name" value="AP-1-like"/>
</dbReference>
<evidence type="ECO:0000259" key="5">
    <source>
        <dbReference type="PROSITE" id="PS50217"/>
    </source>
</evidence>
<name>A0A0D2AK26_9PEZI</name>
<dbReference type="CDD" id="cd14688">
    <property type="entry name" value="bZIP_YAP"/>
    <property type="match status" value="1"/>
</dbReference>
<dbReference type="PROSITE" id="PS00036">
    <property type="entry name" value="BZIP_BASIC"/>
    <property type="match status" value="1"/>
</dbReference>
<dbReference type="PROSITE" id="PS50217">
    <property type="entry name" value="BZIP"/>
    <property type="match status" value="1"/>
</dbReference>
<comment type="subcellular location">
    <subcellularLocation>
        <location evidence="1">Nucleus</location>
    </subcellularLocation>
</comment>
<evidence type="ECO:0000256" key="2">
    <source>
        <dbReference type="ARBA" id="ARBA00023242"/>
    </source>
</evidence>
<accession>A0A0D2AK26</accession>
<dbReference type="VEuPathDB" id="FungiDB:PV09_02073"/>
<sequence length="500" mass="54832">MAASTALRGAPQRDDNEKRSSLPAKGLIPLKATIQIRPSNLAAATTISPAPQSPQAPVPQCNGPTSGITTILPRPKPGRKPASDEPENKRKAQNRAAQRAFRERKLLSQQQLELENKELKTENERLEKEIQLHKNNIAHFQATQARLDAELTESRRREHDLRSQLEINLSTLAACERRMREAEAKTNQYLNELHSLRAEAAILRSKVNKPVRHSGRPDASIPPSVTNPTGGCDDCGKDGSCPCVDSYLQNDEAASKENTSSQRNPMSVESMLSPTVTSEPSRMNSIPELISDHSSPEDMEIDFTYAFKTSQLSTIPKSDKCGFCEDGGKCICAEAEANIEVALPHPDPPATVAIANTSVPKSSKPGTCAQCQANPEQKAYCESLARARLSSRGTPEGEPVTKRSRTSTRNVPVPCAEAYQLYKRYSSSKEAPSYDEVYQDYMKMHSTEVRGDTAQSSSTSQLMGVQRPKEFSAYEADIAAVIATLHKQPPRPKNLRGTKS</sequence>
<feature type="region of interest" description="Disordered" evidence="4">
    <location>
        <begin position="390"/>
        <end position="409"/>
    </location>
</feature>
<feature type="domain" description="BZIP" evidence="5">
    <location>
        <begin position="84"/>
        <end position="147"/>
    </location>
</feature>
<dbReference type="GO" id="GO:0001228">
    <property type="term" value="F:DNA-binding transcription activator activity, RNA polymerase II-specific"/>
    <property type="evidence" value="ECO:0007669"/>
    <property type="project" value="TreeGrafter"/>
</dbReference>
<evidence type="ECO:0000313" key="6">
    <source>
        <dbReference type="EMBL" id="KIW07208.1"/>
    </source>
</evidence>
<dbReference type="GO" id="GO:0090575">
    <property type="term" value="C:RNA polymerase II transcription regulator complex"/>
    <property type="evidence" value="ECO:0007669"/>
    <property type="project" value="TreeGrafter"/>
</dbReference>
<feature type="region of interest" description="Disordered" evidence="4">
    <location>
        <begin position="1"/>
        <end position="97"/>
    </location>
</feature>
<dbReference type="GeneID" id="27310046"/>
<feature type="coiled-coil region" evidence="3">
    <location>
        <begin position="97"/>
        <end position="143"/>
    </location>
</feature>
<feature type="compositionally biased region" description="Basic and acidic residues" evidence="4">
    <location>
        <begin position="11"/>
        <end position="20"/>
    </location>
</feature>
<feature type="region of interest" description="Disordered" evidence="4">
    <location>
        <begin position="252"/>
        <end position="283"/>
    </location>
</feature>
<dbReference type="OrthoDB" id="5374328at2759"/>
<dbReference type="InterPro" id="IPR046347">
    <property type="entry name" value="bZIP_sf"/>
</dbReference>
<dbReference type="Proteomes" id="UP000053259">
    <property type="component" value="Unassembled WGS sequence"/>
</dbReference>
<proteinExistence type="predicted"/>
<keyword evidence="2" id="KW-0539">Nucleus</keyword>
<dbReference type="EMBL" id="KN847533">
    <property type="protein sequence ID" value="KIW07208.1"/>
    <property type="molecule type" value="Genomic_DNA"/>
</dbReference>
<reference evidence="6 7" key="1">
    <citation type="submission" date="2015-01" db="EMBL/GenBank/DDBJ databases">
        <title>The Genome Sequence of Ochroconis gallopava CBS43764.</title>
        <authorList>
            <consortium name="The Broad Institute Genomics Platform"/>
            <person name="Cuomo C."/>
            <person name="de Hoog S."/>
            <person name="Gorbushina A."/>
            <person name="Stielow B."/>
            <person name="Teixiera M."/>
            <person name="Abouelleil A."/>
            <person name="Chapman S.B."/>
            <person name="Priest M."/>
            <person name="Young S.K."/>
            <person name="Wortman J."/>
            <person name="Nusbaum C."/>
            <person name="Birren B."/>
        </authorList>
    </citation>
    <scope>NUCLEOTIDE SEQUENCE [LARGE SCALE GENOMIC DNA]</scope>
    <source>
        <strain evidence="6 7">CBS 43764</strain>
    </source>
</reference>
<feature type="coiled-coil region" evidence="3">
    <location>
        <begin position="172"/>
        <end position="199"/>
    </location>
</feature>
<dbReference type="InParanoid" id="A0A0D2AK26"/>
<keyword evidence="7" id="KW-1185">Reference proteome</keyword>
<evidence type="ECO:0000313" key="7">
    <source>
        <dbReference type="Proteomes" id="UP000053259"/>
    </source>
</evidence>
<feature type="compositionally biased region" description="Polar residues" evidence="4">
    <location>
        <begin position="256"/>
        <end position="283"/>
    </location>
</feature>